<evidence type="ECO:0008006" key="3">
    <source>
        <dbReference type="Google" id="ProtNLM"/>
    </source>
</evidence>
<gene>
    <name evidence="1" type="ORF">QR685DRAFT_488066</name>
</gene>
<reference evidence="1 2" key="1">
    <citation type="submission" date="2023-09" db="EMBL/GenBank/DDBJ databases">
        <title>Multi-omics analysis of a traditional fermented food reveals byproduct-associated fungal strains for waste-to-food upcycling.</title>
        <authorList>
            <consortium name="Lawrence Berkeley National Laboratory"/>
            <person name="Rekdal V.M."/>
            <person name="Villalobos-Escobedo J.M."/>
            <person name="Rodriguez-Valeron N."/>
            <person name="Garcia M.O."/>
            <person name="Vasquez D.P."/>
            <person name="Damayanti I."/>
            <person name="Sorensen P.M."/>
            <person name="Baidoo E.E."/>
            <person name="De Carvalho A.C."/>
            <person name="Riley R."/>
            <person name="Lipzen A."/>
            <person name="He G."/>
            <person name="Yan M."/>
            <person name="Haridas S."/>
            <person name="Daum C."/>
            <person name="Yoshinaga Y."/>
            <person name="Ng V."/>
            <person name="Grigoriev I.V."/>
            <person name="Munk R."/>
            <person name="Nuraida L."/>
            <person name="Wijaya C.H."/>
            <person name="Morales P.-C."/>
            <person name="Keasling J.D."/>
        </authorList>
    </citation>
    <scope>NUCLEOTIDE SEQUENCE [LARGE SCALE GENOMIC DNA]</scope>
    <source>
        <strain evidence="1 2">FGSC 2613</strain>
    </source>
</reference>
<evidence type="ECO:0000313" key="1">
    <source>
        <dbReference type="EMBL" id="KAL0474949.1"/>
    </source>
</evidence>
<evidence type="ECO:0000313" key="2">
    <source>
        <dbReference type="Proteomes" id="UP001451303"/>
    </source>
</evidence>
<accession>A0ABR3DQP0</accession>
<dbReference type="EMBL" id="JAVLET010000001">
    <property type="protein sequence ID" value="KAL0474949.1"/>
    <property type="molecule type" value="Genomic_DNA"/>
</dbReference>
<organism evidence="1 2">
    <name type="scientific">Neurospora intermedia</name>
    <dbReference type="NCBI Taxonomy" id="5142"/>
    <lineage>
        <taxon>Eukaryota</taxon>
        <taxon>Fungi</taxon>
        <taxon>Dikarya</taxon>
        <taxon>Ascomycota</taxon>
        <taxon>Pezizomycotina</taxon>
        <taxon>Sordariomycetes</taxon>
        <taxon>Sordariomycetidae</taxon>
        <taxon>Sordariales</taxon>
        <taxon>Sordariaceae</taxon>
        <taxon>Neurospora</taxon>
    </lineage>
</organism>
<comment type="caution">
    <text evidence="1">The sequence shown here is derived from an EMBL/GenBank/DDBJ whole genome shotgun (WGS) entry which is preliminary data.</text>
</comment>
<protein>
    <recommendedName>
        <fullName evidence="3">Secreted protein</fullName>
    </recommendedName>
</protein>
<proteinExistence type="predicted"/>
<dbReference type="Proteomes" id="UP001451303">
    <property type="component" value="Unassembled WGS sequence"/>
</dbReference>
<name>A0ABR3DQP0_NEUIN</name>
<sequence>MPLLVVVVVLRRLTRQAGTSFVDPALRTKLQAPQVAGFSSPLALNRFFTCQIISSAGSAWQIDLRFVSSAPYLALPAYPSLGAVAKNFMGETRWLVIIMVPANSFLQSITCTVLRPPSQELSYPCP</sequence>
<keyword evidence="2" id="KW-1185">Reference proteome</keyword>